<evidence type="ECO:0000256" key="4">
    <source>
        <dbReference type="ARBA" id="ARBA00022574"/>
    </source>
</evidence>
<dbReference type="RefSeq" id="XP_032803803.1">
    <property type="nucleotide sequence ID" value="XM_032947912.1"/>
</dbReference>
<evidence type="ECO:0000256" key="6">
    <source>
        <dbReference type="ARBA" id="ARBA00023242"/>
    </source>
</evidence>
<dbReference type="CTD" id="54663"/>
<evidence type="ECO:0000256" key="1">
    <source>
        <dbReference type="ARBA" id="ARBA00004604"/>
    </source>
</evidence>
<dbReference type="GO" id="GO:0042273">
    <property type="term" value="P:ribosomal large subunit biogenesis"/>
    <property type="evidence" value="ECO:0007669"/>
    <property type="project" value="InterPro"/>
</dbReference>
<evidence type="ECO:0000256" key="7">
    <source>
        <dbReference type="ARBA" id="ARBA00065913"/>
    </source>
</evidence>
<dbReference type="GO" id="GO:0016070">
    <property type="term" value="P:RNA metabolic process"/>
    <property type="evidence" value="ECO:0007669"/>
    <property type="project" value="UniProtKB-ARBA"/>
</dbReference>
<dbReference type="FunFam" id="2.130.10.10:FF:000287">
    <property type="entry name" value="WD repeat-containing protein 74"/>
    <property type="match status" value="1"/>
</dbReference>
<dbReference type="PANTHER" id="PTHR16038:SF4">
    <property type="entry name" value="WD REPEAT-CONTAINING PROTEIN 74"/>
    <property type="match status" value="1"/>
</dbReference>
<dbReference type="GeneID" id="116939488"/>
<keyword evidence="3" id="KW-0597">Phosphoprotein</keyword>
<dbReference type="InterPro" id="IPR036322">
    <property type="entry name" value="WD40_repeat_dom_sf"/>
</dbReference>
<dbReference type="PANTHER" id="PTHR16038">
    <property type="entry name" value="NOP SEVEN ASSOCIATED PROTEIN 1"/>
    <property type="match status" value="1"/>
</dbReference>
<dbReference type="FunFam" id="2.130.10.10:FF:000214">
    <property type="entry name" value="WD repeat-containing protein 74"/>
    <property type="match status" value="1"/>
</dbReference>
<keyword evidence="6" id="KW-0539">Nucleus</keyword>
<dbReference type="InterPro" id="IPR001680">
    <property type="entry name" value="WD40_rpt"/>
</dbReference>
<keyword evidence="2" id="KW-0488">Methylation</keyword>
<name>A0AAJ7SQK8_PETMA</name>
<evidence type="ECO:0000256" key="8">
    <source>
        <dbReference type="ARBA" id="ARBA00070569"/>
    </source>
</evidence>
<dbReference type="Proteomes" id="UP001318040">
    <property type="component" value="Chromosome 6"/>
</dbReference>
<dbReference type="InterPro" id="IPR037379">
    <property type="entry name" value="WDR74/Nsa1"/>
</dbReference>
<evidence type="ECO:0000313" key="9">
    <source>
        <dbReference type="Proteomes" id="UP001318040"/>
    </source>
</evidence>
<accession>A0AAJ7SQK8</accession>
<keyword evidence="5" id="KW-0677">Repeat</keyword>
<dbReference type="AlphaFoldDB" id="A0AAJ7SQK8"/>
<evidence type="ECO:0000256" key="3">
    <source>
        <dbReference type="ARBA" id="ARBA00022553"/>
    </source>
</evidence>
<protein>
    <recommendedName>
        <fullName evidence="8">WD repeat-containing protein 74</fullName>
    </recommendedName>
</protein>
<dbReference type="Gene3D" id="2.130.10.10">
    <property type="entry name" value="YVTN repeat-like/Quinoprotein amine dehydrogenase"/>
    <property type="match status" value="2"/>
</dbReference>
<keyword evidence="4" id="KW-0853">WD repeat</keyword>
<dbReference type="CDD" id="cd22857">
    <property type="entry name" value="WDR74"/>
    <property type="match status" value="1"/>
</dbReference>
<dbReference type="SMART" id="SM00320">
    <property type="entry name" value="WD40"/>
    <property type="match status" value="6"/>
</dbReference>
<keyword evidence="9" id="KW-1185">Reference proteome</keyword>
<dbReference type="GO" id="GO:0030687">
    <property type="term" value="C:preribosome, large subunit precursor"/>
    <property type="evidence" value="ECO:0007669"/>
    <property type="project" value="TreeGrafter"/>
</dbReference>
<proteinExistence type="predicted"/>
<dbReference type="InterPro" id="IPR015943">
    <property type="entry name" value="WD40/YVTN_repeat-like_dom_sf"/>
</dbReference>
<organism evidence="9 10">
    <name type="scientific">Petromyzon marinus</name>
    <name type="common">Sea lamprey</name>
    <dbReference type="NCBI Taxonomy" id="7757"/>
    <lineage>
        <taxon>Eukaryota</taxon>
        <taxon>Metazoa</taxon>
        <taxon>Chordata</taxon>
        <taxon>Craniata</taxon>
        <taxon>Vertebrata</taxon>
        <taxon>Cyclostomata</taxon>
        <taxon>Hyperoartia</taxon>
        <taxon>Petromyzontiformes</taxon>
        <taxon>Petromyzontidae</taxon>
        <taxon>Petromyzon</taxon>
    </lineage>
</organism>
<evidence type="ECO:0000313" key="10">
    <source>
        <dbReference type="RefSeq" id="XP_032803803.1"/>
    </source>
</evidence>
<dbReference type="GO" id="GO:0005730">
    <property type="term" value="C:nucleolus"/>
    <property type="evidence" value="ECO:0007669"/>
    <property type="project" value="UniProtKB-SubCell"/>
</dbReference>
<evidence type="ECO:0000256" key="2">
    <source>
        <dbReference type="ARBA" id="ARBA00022481"/>
    </source>
</evidence>
<dbReference type="SUPFAM" id="SSF50978">
    <property type="entry name" value="WD40 repeat-like"/>
    <property type="match status" value="1"/>
</dbReference>
<dbReference type="Pfam" id="PF00400">
    <property type="entry name" value="WD40"/>
    <property type="match status" value="1"/>
</dbReference>
<comment type="subcellular location">
    <subcellularLocation>
        <location evidence="1">Nucleus</location>
        <location evidence="1">Nucleolus</location>
    </subcellularLocation>
</comment>
<sequence>MATSRGRSSHVWLGTETGILKGVDLSKKCATNHTDISTLSRDQEICCLCWGDDDERQVVLGCRNGTVKTFDSESATFVSERDCSGGDGPFSGIALWDSALVTCRRSGLLKVWKEDESENVEVNVGAEVWRMRARADKRHVVATGGRENDLKIWDLQRPEEPIFRAKNVRNDWLDLRVAVWIRDLQFMPGTEKLVTCTAHHQVRIYDPSCPQRRPVFETTFDEYPLTAVSIMSSQNQVVIGNTHGSMAIIDLRKSKGSVSGALKGQAGSVTCIQCHPSLPLVASCGLDRYLRIHNLDTRKMYQKVYLKSRLNCLLFTSKDYLEEAEEEQTALPKEDATNEDDLWATMEEIVECKASKKTNTKSTTVLTKKHKLSVKKAMPTVSKKNRAAN</sequence>
<gene>
    <name evidence="10" type="primary">WDR74</name>
</gene>
<evidence type="ECO:0000256" key="5">
    <source>
        <dbReference type="ARBA" id="ARBA00022737"/>
    </source>
</evidence>
<comment type="subunit">
    <text evidence="7">Isoform 1 interacts (through WDR repeats) with NVL; the interaction is independent of RNA or pre-60S ribosome particles. Isoform 2 does not interact with NVL. Interacts with MTREX; the interaction dissociation in a late stage of rRNA synthesis is required for appropriate maturation of pre-60S particles and depends on the ATPase activity of NVL.</text>
</comment>
<reference evidence="10" key="1">
    <citation type="submission" date="2025-08" db="UniProtKB">
        <authorList>
            <consortium name="RefSeq"/>
        </authorList>
    </citation>
    <scope>IDENTIFICATION</scope>
    <source>
        <tissue evidence="10">Sperm</tissue>
    </source>
</reference>